<evidence type="ECO:0000256" key="2">
    <source>
        <dbReference type="ARBA" id="ARBA00006411"/>
    </source>
</evidence>
<proteinExistence type="inferred from homology"/>
<evidence type="ECO:0000256" key="3">
    <source>
        <dbReference type="ARBA" id="ARBA00022490"/>
    </source>
</evidence>
<dbReference type="EMBL" id="JAGGMR010000001">
    <property type="protein sequence ID" value="MBP2192345.1"/>
    <property type="molecule type" value="Genomic_DNA"/>
</dbReference>
<gene>
    <name evidence="5" type="ORF">BJ987_005246</name>
</gene>
<dbReference type="InterPro" id="IPR025734">
    <property type="entry name" value="EspG"/>
</dbReference>
<evidence type="ECO:0008006" key="7">
    <source>
        <dbReference type="Google" id="ProtNLM"/>
    </source>
</evidence>
<reference evidence="5 6" key="1">
    <citation type="submission" date="2021-03" db="EMBL/GenBank/DDBJ databases">
        <title>Sequencing the genomes of 1000 actinobacteria strains.</title>
        <authorList>
            <person name="Klenk H.-P."/>
        </authorList>
    </citation>
    <scope>NUCLEOTIDE SEQUENCE [LARGE SCALE GENOMIC DNA]</scope>
    <source>
        <strain evidence="5 6">DSM 45516</strain>
    </source>
</reference>
<accession>A0ABS4QKW4</accession>
<evidence type="ECO:0000256" key="4">
    <source>
        <dbReference type="ARBA" id="ARBA00023186"/>
    </source>
</evidence>
<dbReference type="Pfam" id="PF14011">
    <property type="entry name" value="ESX-1_EspG"/>
    <property type="match status" value="1"/>
</dbReference>
<evidence type="ECO:0000313" key="5">
    <source>
        <dbReference type="EMBL" id="MBP2192345.1"/>
    </source>
</evidence>
<protein>
    <recommendedName>
        <fullName evidence="7">ESX secretion-associated protein EspG</fullName>
    </recommendedName>
</protein>
<name>A0ABS4QKW4_9NOCA</name>
<keyword evidence="3" id="KW-0963">Cytoplasm</keyword>
<dbReference type="Proteomes" id="UP001519325">
    <property type="component" value="Unassembled WGS sequence"/>
</dbReference>
<organism evidence="5 6">
    <name type="scientific">Nocardia goodfellowii</name>
    <dbReference type="NCBI Taxonomy" id="882446"/>
    <lineage>
        <taxon>Bacteria</taxon>
        <taxon>Bacillati</taxon>
        <taxon>Actinomycetota</taxon>
        <taxon>Actinomycetes</taxon>
        <taxon>Mycobacteriales</taxon>
        <taxon>Nocardiaceae</taxon>
        <taxon>Nocardia</taxon>
    </lineage>
</organism>
<comment type="caution">
    <text evidence="5">The sequence shown here is derived from an EMBL/GenBank/DDBJ whole genome shotgun (WGS) entry which is preliminary data.</text>
</comment>
<keyword evidence="6" id="KW-1185">Reference proteome</keyword>
<evidence type="ECO:0000256" key="1">
    <source>
        <dbReference type="ARBA" id="ARBA00004496"/>
    </source>
</evidence>
<keyword evidence="4" id="KW-0143">Chaperone</keyword>
<comment type="similarity">
    <text evidence="2">Belongs to the EspG family.</text>
</comment>
<comment type="subcellular location">
    <subcellularLocation>
        <location evidence="1">Cytoplasm</location>
    </subcellularLocation>
</comment>
<evidence type="ECO:0000313" key="6">
    <source>
        <dbReference type="Proteomes" id="UP001519325"/>
    </source>
</evidence>
<sequence length="257" mass="28655">MSKREWTFTPLAFKVLWRAADRDVLPYPLQYRSTADTIADYDRAWKAEAAALHKHFDESMFAALRILAEPEARIEVAGKVGTEKLRVHAAVHYQHAVLLVQEPTDAPDSGGKVRMTMLPAHEISRRVLAQLPNTPRGSGEGIEVSRHDLEEDGPFRGFHDDAPVSPRKLAARFFERPRGAVVHVAVYAGPAFDKRPAPSRGFHIMDYPDGRYIVRNGGTLKASPADRPLLAADLDRILAITVEAHREESDPAYRAHA</sequence>
<dbReference type="RefSeq" id="WP_209895103.1">
    <property type="nucleotide sequence ID" value="NZ_JAGGMR010000001.1"/>
</dbReference>